<dbReference type="EMBL" id="JACXAI010000002">
    <property type="protein sequence ID" value="MBD1379000.1"/>
    <property type="molecule type" value="Genomic_DNA"/>
</dbReference>
<evidence type="ECO:0000313" key="1">
    <source>
        <dbReference type="EMBL" id="MBD1379000.1"/>
    </source>
</evidence>
<organism evidence="1 2">
    <name type="scientific">Metabacillus arenae</name>
    <dbReference type="NCBI Taxonomy" id="2771434"/>
    <lineage>
        <taxon>Bacteria</taxon>
        <taxon>Bacillati</taxon>
        <taxon>Bacillota</taxon>
        <taxon>Bacilli</taxon>
        <taxon>Bacillales</taxon>
        <taxon>Bacillaceae</taxon>
        <taxon>Metabacillus</taxon>
    </lineage>
</organism>
<keyword evidence="2" id="KW-1185">Reference proteome</keyword>
<dbReference type="RefSeq" id="WP_191155230.1">
    <property type="nucleotide sequence ID" value="NZ_JACXAI010000002.1"/>
</dbReference>
<dbReference type="Proteomes" id="UP000626844">
    <property type="component" value="Unassembled WGS sequence"/>
</dbReference>
<dbReference type="AlphaFoldDB" id="A0A926ND83"/>
<comment type="caution">
    <text evidence="1">The sequence shown here is derived from an EMBL/GenBank/DDBJ whole genome shotgun (WGS) entry which is preliminary data.</text>
</comment>
<protein>
    <submittedName>
        <fullName evidence="1">Uncharacterized protein</fullName>
    </submittedName>
</protein>
<reference evidence="1" key="1">
    <citation type="submission" date="2020-09" db="EMBL/GenBank/DDBJ databases">
        <title>A novel bacterium of genus Bacillus, isolated from South China Sea.</title>
        <authorList>
            <person name="Huang H."/>
            <person name="Mo K."/>
            <person name="Hu Y."/>
        </authorList>
    </citation>
    <scope>NUCLEOTIDE SEQUENCE</scope>
    <source>
        <strain evidence="1">IB182487</strain>
    </source>
</reference>
<accession>A0A926ND83</accession>
<gene>
    <name evidence="1" type="ORF">IC621_02045</name>
</gene>
<proteinExistence type="predicted"/>
<name>A0A926ND83_9BACI</name>
<sequence length="224" mass="26914">MFKESRTSHTTDSFQLQQKIIYLNAELSKAKAKLSRYENIHAYSKTEKLAQENQILKSRLKEYENVFNDYFDNLVKSSEEYTKELETQQHNYRTALIEKDKIMKSNQAINTALTRSEIETHKEYEKNRKSDGDRQIEKDFLLIELQQQEQELLKMKNYIYKLEVFLWETHKKLEVLTSKLQQTANEKCKIESELANFRKYLSIINQLNKEIDHYNKGHIIYKNE</sequence>
<evidence type="ECO:0000313" key="2">
    <source>
        <dbReference type="Proteomes" id="UP000626844"/>
    </source>
</evidence>